<organism evidence="9 10">
    <name type="scientific">Streptomyces thermolineatus</name>
    <dbReference type="NCBI Taxonomy" id="44033"/>
    <lineage>
        <taxon>Bacteria</taxon>
        <taxon>Bacillati</taxon>
        <taxon>Actinomycetota</taxon>
        <taxon>Actinomycetes</taxon>
        <taxon>Kitasatosporales</taxon>
        <taxon>Streptomycetaceae</taxon>
        <taxon>Streptomyces</taxon>
    </lineage>
</organism>
<dbReference type="NCBIfam" id="TIGR03934">
    <property type="entry name" value="TQXA_dom"/>
    <property type="match status" value="1"/>
</dbReference>
<dbReference type="InterPro" id="IPR019931">
    <property type="entry name" value="LPXTG_anchor"/>
</dbReference>
<feature type="chain" id="PRO_5045547320" evidence="7">
    <location>
        <begin position="25"/>
        <end position="467"/>
    </location>
</feature>
<feature type="region of interest" description="Disordered" evidence="5">
    <location>
        <begin position="391"/>
        <end position="434"/>
    </location>
</feature>
<dbReference type="RefSeq" id="WP_344381149.1">
    <property type="nucleotide sequence ID" value="NZ_BAAATA010000001.1"/>
</dbReference>
<keyword evidence="3 7" id="KW-0732">Signal</keyword>
<evidence type="ECO:0000256" key="5">
    <source>
        <dbReference type="SAM" id="MobiDB-lite"/>
    </source>
</evidence>
<dbReference type="EMBL" id="BAAATA010000001">
    <property type="protein sequence ID" value="GAA2469930.1"/>
    <property type="molecule type" value="Genomic_DNA"/>
</dbReference>
<reference evidence="9 10" key="1">
    <citation type="journal article" date="2019" name="Int. J. Syst. Evol. Microbiol.">
        <title>The Global Catalogue of Microorganisms (GCM) 10K type strain sequencing project: providing services to taxonomists for standard genome sequencing and annotation.</title>
        <authorList>
            <consortium name="The Broad Institute Genomics Platform"/>
            <consortium name="The Broad Institute Genome Sequencing Center for Infectious Disease"/>
            <person name="Wu L."/>
            <person name="Ma J."/>
        </authorList>
    </citation>
    <scope>NUCLEOTIDE SEQUENCE [LARGE SCALE GENOMIC DNA]</scope>
    <source>
        <strain evidence="9 10">JCM 6307</strain>
    </source>
</reference>
<keyword evidence="1" id="KW-0134">Cell wall</keyword>
<comment type="caution">
    <text evidence="9">The sequence shown here is derived from an EMBL/GenBank/DDBJ whole genome shotgun (WGS) entry which is preliminary data.</text>
</comment>
<keyword evidence="10" id="KW-1185">Reference proteome</keyword>
<protein>
    <submittedName>
        <fullName evidence="9">TQXA domain-containing protein</fullName>
    </submittedName>
</protein>
<dbReference type="Pfam" id="PF05506">
    <property type="entry name" value="PLipase_C_C"/>
    <property type="match status" value="1"/>
</dbReference>
<name>A0ABN3KQR8_9ACTN</name>
<evidence type="ECO:0000256" key="1">
    <source>
        <dbReference type="ARBA" id="ARBA00022512"/>
    </source>
</evidence>
<keyword evidence="4" id="KW-0572">Peptidoglycan-anchor</keyword>
<dbReference type="InterPro" id="IPR008475">
    <property type="entry name" value="PLipase_C_C"/>
</dbReference>
<keyword evidence="2" id="KW-0964">Secreted</keyword>
<dbReference type="PROSITE" id="PS50847">
    <property type="entry name" value="GRAM_POS_ANCHORING"/>
    <property type="match status" value="1"/>
</dbReference>
<dbReference type="Gene3D" id="1.10.150.480">
    <property type="match status" value="1"/>
</dbReference>
<evidence type="ECO:0000256" key="3">
    <source>
        <dbReference type="ARBA" id="ARBA00022729"/>
    </source>
</evidence>
<feature type="domain" description="Gram-positive cocci surface proteins LPxTG" evidence="8">
    <location>
        <begin position="431"/>
        <end position="467"/>
    </location>
</feature>
<evidence type="ECO:0000313" key="9">
    <source>
        <dbReference type="EMBL" id="GAA2469930.1"/>
    </source>
</evidence>
<gene>
    <name evidence="9" type="ORF">GCM10010406_01750</name>
</gene>
<keyword evidence="6" id="KW-1133">Transmembrane helix</keyword>
<dbReference type="InterPro" id="IPR013552">
    <property type="entry name" value="Thioester_dom"/>
</dbReference>
<evidence type="ECO:0000256" key="2">
    <source>
        <dbReference type="ARBA" id="ARBA00022525"/>
    </source>
</evidence>
<sequence length="467" mass="46893">MFRVRRRAAARLSAAMLVTSLAVAGSVATAGSAAAEDGQNPSSGATAKLNGLKIADDARLEGKPVRAGLFEMAVDNGGTLQSYCIDAHTPTVNEARYQEVAWNQSSLHNNADAGKIHWILKNSYPQVNDLGALAKAAGAGSLTEKQAAAGTQVAIWRFSDHLKAEAVNEDAEKLADYLESKAQDIAEPATSLSLSTAAVSGKAGEKLGPITVSTNAGSATVATAAEGVKVVDGSGNPVTSAVNGTELFFDVPEDAPAGTASLTVKATTKLSVGRAFTGIGVKTQTQILAGSSDSTVEATATATWGEKEHTGPVLAAESVKNCAKGGVDVKVTNSGDQPGEFTVGGEKHTVEAGKDVTVTVPVKEDAEYTIEVTGPNGFTETFTGILDCETAGEETTGGSTGATTGGESPEPSSAPSPASAGGSDATTGGDLAETGGSSATPVIAGIAVALVVVGGATVFLIRKRKSA</sequence>
<proteinExistence type="predicted"/>
<feature type="compositionally biased region" description="Low complexity" evidence="5">
    <location>
        <begin position="405"/>
        <end position="430"/>
    </location>
</feature>
<dbReference type="Proteomes" id="UP001501358">
    <property type="component" value="Unassembled WGS sequence"/>
</dbReference>
<dbReference type="NCBIfam" id="NF041528">
    <property type="entry name" value="strep_LAETG"/>
    <property type="match status" value="1"/>
</dbReference>
<evidence type="ECO:0000256" key="4">
    <source>
        <dbReference type="ARBA" id="ARBA00023088"/>
    </source>
</evidence>
<dbReference type="NCBIfam" id="TIGR01167">
    <property type="entry name" value="LPXTG_anchor"/>
    <property type="match status" value="1"/>
</dbReference>
<feature type="transmembrane region" description="Helical" evidence="6">
    <location>
        <begin position="442"/>
        <end position="461"/>
    </location>
</feature>
<evidence type="ECO:0000256" key="6">
    <source>
        <dbReference type="SAM" id="Phobius"/>
    </source>
</evidence>
<dbReference type="InterPro" id="IPR023849">
    <property type="entry name" value="TQXA_dom"/>
</dbReference>
<evidence type="ECO:0000256" key="7">
    <source>
        <dbReference type="SAM" id="SignalP"/>
    </source>
</evidence>
<feature type="signal peptide" evidence="7">
    <location>
        <begin position="1"/>
        <end position="24"/>
    </location>
</feature>
<keyword evidence="6" id="KW-0472">Membrane</keyword>
<dbReference type="Pfam" id="PF08341">
    <property type="entry name" value="TED"/>
    <property type="match status" value="1"/>
</dbReference>
<dbReference type="CDD" id="cd12087">
    <property type="entry name" value="TM_EGFR-like"/>
    <property type="match status" value="1"/>
</dbReference>
<keyword evidence="6" id="KW-0812">Transmembrane</keyword>
<evidence type="ECO:0000259" key="8">
    <source>
        <dbReference type="PROSITE" id="PS50847"/>
    </source>
</evidence>
<accession>A0ABN3KQR8</accession>
<evidence type="ECO:0000313" key="10">
    <source>
        <dbReference type="Proteomes" id="UP001501358"/>
    </source>
</evidence>